<organism evidence="3 4">
    <name type="scientific">Croceitalea dokdonensis DOKDO 023</name>
    <dbReference type="NCBI Taxonomy" id="1300341"/>
    <lineage>
        <taxon>Bacteria</taxon>
        <taxon>Pseudomonadati</taxon>
        <taxon>Bacteroidota</taxon>
        <taxon>Flavobacteriia</taxon>
        <taxon>Flavobacteriales</taxon>
        <taxon>Flavobacteriaceae</taxon>
        <taxon>Croceitalea</taxon>
    </lineage>
</organism>
<dbReference type="SUPFAM" id="SSF48317">
    <property type="entry name" value="Acid phosphatase/Vanadium-dependent haloperoxidase"/>
    <property type="match status" value="1"/>
</dbReference>
<dbReference type="Proteomes" id="UP000050280">
    <property type="component" value="Unassembled WGS sequence"/>
</dbReference>
<feature type="transmembrane region" description="Helical" evidence="1">
    <location>
        <begin position="166"/>
        <end position="185"/>
    </location>
</feature>
<protein>
    <submittedName>
        <fullName evidence="3">Phosphoesterase PA-phosphatase related protein</fullName>
    </submittedName>
</protein>
<feature type="transmembrane region" description="Helical" evidence="1">
    <location>
        <begin position="37"/>
        <end position="54"/>
    </location>
</feature>
<dbReference type="InterPro" id="IPR000326">
    <property type="entry name" value="PAP2/HPO"/>
</dbReference>
<dbReference type="AlphaFoldDB" id="A0A0P7AFL9"/>
<comment type="caution">
    <text evidence="3">The sequence shown here is derived from an EMBL/GenBank/DDBJ whole genome shotgun (WGS) entry which is preliminary data.</text>
</comment>
<dbReference type="InterPro" id="IPR036938">
    <property type="entry name" value="PAP2/HPO_sf"/>
</dbReference>
<keyword evidence="1" id="KW-0812">Transmembrane</keyword>
<sequence>MKNPKVAFLLLLVFITMHVTGQKASSIYEWNWRKDGIWLGTGMGASIAGLLVGTQKTPYTETELNHLERKDVLVLDRWAAGYYSESASVASDYPFYASFGVPFFLLLDNKVSKESGTVIGLYLESLSTTSALFTLTAGLVDRPRPLVFSEDAPLDRRLRKTSKRSFYSGHVAASATALFFAAKIYNDFYPNSPLRHYFWVAAFSVPATIGYLRVKAGKHYLSDIVLGYALGALTGYLVPELHKKTDNRFKLNGSTEMTANGQLFTGLVLRYSF</sequence>
<proteinExistence type="predicted"/>
<dbReference type="SMART" id="SM00014">
    <property type="entry name" value="acidPPc"/>
    <property type="match status" value="1"/>
</dbReference>
<evidence type="ECO:0000256" key="1">
    <source>
        <dbReference type="SAM" id="Phobius"/>
    </source>
</evidence>
<keyword evidence="4" id="KW-1185">Reference proteome</keyword>
<feature type="transmembrane region" description="Helical" evidence="1">
    <location>
        <begin position="197"/>
        <end position="214"/>
    </location>
</feature>
<evidence type="ECO:0000313" key="3">
    <source>
        <dbReference type="EMBL" id="KPM32114.1"/>
    </source>
</evidence>
<dbReference type="STRING" id="1300341.I595_1763"/>
<accession>A0A0P7AFL9</accession>
<feature type="domain" description="Phosphatidic acid phosphatase type 2/haloperoxidase" evidence="2">
    <location>
        <begin position="118"/>
        <end position="239"/>
    </location>
</feature>
<dbReference type="OrthoDB" id="9806134at2"/>
<dbReference type="Gene3D" id="1.20.144.10">
    <property type="entry name" value="Phosphatidic acid phosphatase type 2/haloperoxidase"/>
    <property type="match status" value="1"/>
</dbReference>
<reference evidence="3 4" key="1">
    <citation type="submission" date="2015-09" db="EMBL/GenBank/DDBJ databases">
        <title>Genome sequence of the marine flavobacterium Croceitalea dokdonensis DOKDO 023 that contains proton- and sodium-pumping rhodopsins.</title>
        <authorList>
            <person name="Kwon S.-K."/>
            <person name="Lee H.K."/>
            <person name="Kwak M.-J."/>
            <person name="Kim J.F."/>
        </authorList>
    </citation>
    <scope>NUCLEOTIDE SEQUENCE [LARGE SCALE GENOMIC DNA]</scope>
    <source>
        <strain evidence="3 4">DOKDO 023</strain>
    </source>
</reference>
<name>A0A0P7AFL9_9FLAO</name>
<evidence type="ECO:0000259" key="2">
    <source>
        <dbReference type="SMART" id="SM00014"/>
    </source>
</evidence>
<evidence type="ECO:0000313" key="4">
    <source>
        <dbReference type="Proteomes" id="UP000050280"/>
    </source>
</evidence>
<dbReference type="RefSeq" id="WP_083467540.1">
    <property type="nucleotide sequence ID" value="NZ_LDJX01000003.1"/>
</dbReference>
<keyword evidence="1" id="KW-1133">Transmembrane helix</keyword>
<dbReference type="EMBL" id="LDJX01000003">
    <property type="protein sequence ID" value="KPM32114.1"/>
    <property type="molecule type" value="Genomic_DNA"/>
</dbReference>
<gene>
    <name evidence="3" type="ORF">I595_1763</name>
</gene>
<keyword evidence="1" id="KW-0472">Membrane</keyword>
<dbReference type="Pfam" id="PF01569">
    <property type="entry name" value="PAP2"/>
    <property type="match status" value="1"/>
</dbReference>